<organism evidence="2 3">
    <name type="scientific">Chionoecetes opilio</name>
    <name type="common">Atlantic snow crab</name>
    <name type="synonym">Cancer opilio</name>
    <dbReference type="NCBI Taxonomy" id="41210"/>
    <lineage>
        <taxon>Eukaryota</taxon>
        <taxon>Metazoa</taxon>
        <taxon>Ecdysozoa</taxon>
        <taxon>Arthropoda</taxon>
        <taxon>Crustacea</taxon>
        <taxon>Multicrustacea</taxon>
        <taxon>Malacostraca</taxon>
        <taxon>Eumalacostraca</taxon>
        <taxon>Eucarida</taxon>
        <taxon>Decapoda</taxon>
        <taxon>Pleocyemata</taxon>
        <taxon>Brachyura</taxon>
        <taxon>Eubrachyura</taxon>
        <taxon>Majoidea</taxon>
        <taxon>Majidae</taxon>
        <taxon>Chionoecetes</taxon>
    </lineage>
</organism>
<reference evidence="2" key="1">
    <citation type="submission" date="2020-07" db="EMBL/GenBank/DDBJ databases">
        <title>The High-quality genome of the commercially important snow crab, Chionoecetes opilio.</title>
        <authorList>
            <person name="Jeong J.-H."/>
            <person name="Ryu S."/>
        </authorList>
    </citation>
    <scope>NUCLEOTIDE SEQUENCE</scope>
    <source>
        <strain evidence="2">MADBK_172401_WGS</strain>
        <tissue evidence="2">Digestive gland</tissue>
    </source>
</reference>
<comment type="caution">
    <text evidence="2">The sequence shown here is derived from an EMBL/GenBank/DDBJ whole genome shotgun (WGS) entry which is preliminary data.</text>
</comment>
<feature type="compositionally biased region" description="Basic and acidic residues" evidence="1">
    <location>
        <begin position="133"/>
        <end position="147"/>
    </location>
</feature>
<dbReference type="EMBL" id="JACEEZ010018431">
    <property type="protein sequence ID" value="KAG0716914.1"/>
    <property type="molecule type" value="Genomic_DNA"/>
</dbReference>
<evidence type="ECO:0000313" key="3">
    <source>
        <dbReference type="Proteomes" id="UP000770661"/>
    </source>
</evidence>
<evidence type="ECO:0000313" key="2">
    <source>
        <dbReference type="EMBL" id="KAG0716914.1"/>
    </source>
</evidence>
<feature type="region of interest" description="Disordered" evidence="1">
    <location>
        <begin position="1"/>
        <end position="147"/>
    </location>
</feature>
<proteinExistence type="predicted"/>
<gene>
    <name evidence="2" type="ORF">GWK47_008527</name>
</gene>
<accession>A0A8J5CNJ7</accession>
<evidence type="ECO:0000256" key="1">
    <source>
        <dbReference type="SAM" id="MobiDB-lite"/>
    </source>
</evidence>
<name>A0A8J5CNJ7_CHIOP</name>
<sequence>MEGEALILEGAVGGSAVQTTQQEVGMSEDHTYYRQGPDTQQELENMTVVDEVGADRGSCGNRGKSSTAEEDGNGGHRGPRTQYKEARPVCKGAESPTAEEGDYGGHRRPRTQYKEARPVCKGAESPTAEEGDYGGHRDQGARARERRTDLRTQATTTPWMGVGRWSWKMITGGKRLRLKRSGGEKTVKAFEEMVEMVKRKVRQSPLVLSIPMRQGKEASLYGAKRRWVNTKCVEQLENWACDGLQLWERMSWNQVWSRDGIHMSNVGKVWMAWNVAEWAQQKESDQA</sequence>
<protein>
    <submittedName>
        <fullName evidence="2">Uncharacterized protein</fullName>
    </submittedName>
</protein>
<dbReference type="SUPFAM" id="SSF52266">
    <property type="entry name" value="SGNH hydrolase"/>
    <property type="match status" value="1"/>
</dbReference>
<dbReference type="AlphaFoldDB" id="A0A8J5CNJ7"/>
<dbReference type="Proteomes" id="UP000770661">
    <property type="component" value="Unassembled WGS sequence"/>
</dbReference>
<keyword evidence="3" id="KW-1185">Reference proteome</keyword>